<dbReference type="GO" id="GO:0008073">
    <property type="term" value="F:ornithine decarboxylase inhibitor activity"/>
    <property type="evidence" value="ECO:0007669"/>
    <property type="project" value="InterPro"/>
</dbReference>
<protein>
    <recommendedName>
        <fullName evidence="4">Ornithine decarboxylase antizyme</fullName>
    </recommendedName>
</protein>
<comment type="subunit">
    <text evidence="3">Interacts with ODC and thereby sterically blocks ODC homodimerization.</text>
</comment>
<dbReference type="GO" id="GO:0005634">
    <property type="term" value="C:nucleus"/>
    <property type="evidence" value="ECO:0007669"/>
    <property type="project" value="TreeGrafter"/>
</dbReference>
<dbReference type="EMBL" id="ONZQ02000001">
    <property type="protein sequence ID" value="SPN97319.1"/>
    <property type="molecule type" value="Genomic_DNA"/>
</dbReference>
<evidence type="ECO:0000256" key="5">
    <source>
        <dbReference type="ARBA" id="ARBA00022758"/>
    </source>
</evidence>
<evidence type="ECO:0000313" key="7">
    <source>
        <dbReference type="Proteomes" id="UP001187682"/>
    </source>
</evidence>
<evidence type="ECO:0000256" key="1">
    <source>
        <dbReference type="ARBA" id="ARBA00002307"/>
    </source>
</evidence>
<dbReference type="PANTHER" id="PTHR10279:SF10">
    <property type="entry name" value="ORNITHINE DECARBOXYLASE ANTIZYME"/>
    <property type="match status" value="1"/>
</dbReference>
<evidence type="ECO:0000256" key="2">
    <source>
        <dbReference type="ARBA" id="ARBA00008796"/>
    </source>
</evidence>
<dbReference type="Gene3D" id="3.40.630.60">
    <property type="match status" value="1"/>
</dbReference>
<name>A0AAE8MQ27_9PEZI</name>
<dbReference type="Proteomes" id="UP001187682">
    <property type="component" value="Unassembled WGS sequence"/>
</dbReference>
<keyword evidence="5" id="KW-0688">Ribosomal frameshifting</keyword>
<proteinExistence type="inferred from homology"/>
<accession>A0AAE8MQ27</accession>
<dbReference type="GO" id="GO:0045732">
    <property type="term" value="P:positive regulation of protein catabolic process"/>
    <property type="evidence" value="ECO:0007669"/>
    <property type="project" value="TreeGrafter"/>
</dbReference>
<organism evidence="6 7">
    <name type="scientific">Cephalotrichum gorgonifer</name>
    <dbReference type="NCBI Taxonomy" id="2041049"/>
    <lineage>
        <taxon>Eukaryota</taxon>
        <taxon>Fungi</taxon>
        <taxon>Dikarya</taxon>
        <taxon>Ascomycota</taxon>
        <taxon>Pezizomycotina</taxon>
        <taxon>Sordariomycetes</taxon>
        <taxon>Hypocreomycetidae</taxon>
        <taxon>Microascales</taxon>
        <taxon>Microascaceae</taxon>
        <taxon>Cephalotrichum</taxon>
    </lineage>
</organism>
<sequence length="160" mass="17668">MRAVFWVEKNTDSNGSCLMGAHSLLTPPDDQYLSNTKGGIRHGGSASISAWAEVWDYVGGTSYRAFVAEQHGERTLFAFFDSTVIDMELKQGLMALIDLAESAVGCSRLVVCIDRDISRAPAQGLMKSLRWVGFEPVTLDHWASDVDVTSEKWLFMGMEV</sequence>
<evidence type="ECO:0000313" key="6">
    <source>
        <dbReference type="EMBL" id="SPN97319.1"/>
    </source>
</evidence>
<evidence type="ECO:0000256" key="3">
    <source>
        <dbReference type="ARBA" id="ARBA00011486"/>
    </source>
</evidence>
<dbReference type="SUPFAM" id="SSF55729">
    <property type="entry name" value="Acyl-CoA N-acyltransferases (Nat)"/>
    <property type="match status" value="1"/>
</dbReference>
<dbReference type="InterPro" id="IPR038581">
    <property type="entry name" value="ODC_AZ_sf"/>
</dbReference>
<gene>
    <name evidence="6" type="ORF">DNG_00833</name>
</gene>
<keyword evidence="7" id="KW-1185">Reference proteome</keyword>
<evidence type="ECO:0000256" key="4">
    <source>
        <dbReference type="ARBA" id="ARBA00017712"/>
    </source>
</evidence>
<dbReference type="GO" id="GO:0075523">
    <property type="term" value="P:viral translational frameshifting"/>
    <property type="evidence" value="ECO:0007669"/>
    <property type="project" value="UniProtKB-KW"/>
</dbReference>
<dbReference type="GO" id="GO:0005737">
    <property type="term" value="C:cytoplasm"/>
    <property type="evidence" value="ECO:0007669"/>
    <property type="project" value="TreeGrafter"/>
</dbReference>
<dbReference type="Pfam" id="PF02100">
    <property type="entry name" value="ODC_AZ"/>
    <property type="match status" value="1"/>
</dbReference>
<dbReference type="InterPro" id="IPR002993">
    <property type="entry name" value="ODC_AZ"/>
</dbReference>
<reference evidence="6" key="1">
    <citation type="submission" date="2018-03" db="EMBL/GenBank/DDBJ databases">
        <authorList>
            <person name="Guldener U."/>
        </authorList>
    </citation>
    <scope>NUCLEOTIDE SEQUENCE</scope>
</reference>
<dbReference type="InterPro" id="IPR016181">
    <property type="entry name" value="Acyl_CoA_acyltransferase"/>
</dbReference>
<comment type="similarity">
    <text evidence="2">Belongs to the ODC antizyme family.</text>
</comment>
<comment type="caution">
    <text evidence="6">The sequence shown here is derived from an EMBL/GenBank/DDBJ whole genome shotgun (WGS) entry which is preliminary data.</text>
</comment>
<comment type="function">
    <text evidence="1">Ornithine decarboxylase (ODC) antizyme protein that negatively regulates ODC activity and intracellular polyamine biosynthesis in response to increased intracellular polyamine levels. Binds to ODC monomers, inhibiting the assembly of the functional ODC homodimer, and targets the monomers for ubiquitin-independent proteolytic destruction by the 26S proteasome.</text>
</comment>
<dbReference type="PANTHER" id="PTHR10279">
    <property type="entry name" value="ORNITHINE DECARBOXYLASE ANTIZYME"/>
    <property type="match status" value="1"/>
</dbReference>
<dbReference type="AlphaFoldDB" id="A0AAE8MQ27"/>